<dbReference type="AlphaFoldDB" id="A0A1W1Y7W1"/>
<dbReference type="OrthoDB" id="9795204at2"/>
<dbReference type="EMBL" id="FWXI01000001">
    <property type="protein sequence ID" value="SMC31911.1"/>
    <property type="molecule type" value="Genomic_DNA"/>
</dbReference>
<dbReference type="Pfam" id="PF08901">
    <property type="entry name" value="DUF1847"/>
    <property type="match status" value="1"/>
</dbReference>
<dbReference type="InterPro" id="IPR014997">
    <property type="entry name" value="DUF1847"/>
</dbReference>
<name>A0A1W1Y7W1_9FIRM</name>
<keyword evidence="2" id="KW-1185">Reference proteome</keyword>
<dbReference type="RefSeq" id="WP_084573595.1">
    <property type="nucleotide sequence ID" value="NZ_CP155572.1"/>
</dbReference>
<accession>A0A1W1Y7W1</accession>
<reference evidence="1 2" key="1">
    <citation type="submission" date="2017-04" db="EMBL/GenBank/DDBJ databases">
        <authorList>
            <person name="Afonso C.L."/>
            <person name="Miller P.J."/>
            <person name="Scott M.A."/>
            <person name="Spackman E."/>
            <person name="Goraichik I."/>
            <person name="Dimitrov K.M."/>
            <person name="Suarez D.L."/>
            <person name="Swayne D.E."/>
        </authorList>
    </citation>
    <scope>NUCLEOTIDE SEQUENCE [LARGE SCALE GENOMIC DNA]</scope>
    <source>
        <strain evidence="1 2">DSM 5090</strain>
    </source>
</reference>
<proteinExistence type="predicted"/>
<organism evidence="1 2">
    <name type="scientific">Sporomusa malonica</name>
    <dbReference type="NCBI Taxonomy" id="112901"/>
    <lineage>
        <taxon>Bacteria</taxon>
        <taxon>Bacillati</taxon>
        <taxon>Bacillota</taxon>
        <taxon>Negativicutes</taxon>
        <taxon>Selenomonadales</taxon>
        <taxon>Sporomusaceae</taxon>
        <taxon>Sporomusa</taxon>
    </lineage>
</organism>
<protein>
    <submittedName>
        <fullName evidence="1">Uncharacterized metal-binding protein</fullName>
    </submittedName>
</protein>
<dbReference type="STRING" id="112901.SAMN04488500_10157"/>
<sequence>MSDQHALDHLSCADCHQLNCYRRDKRFPDFCLSVTSRGETAIDTQIENAKAHYTQDGPDRSMALAAAEIEGVYYGKLTRVEEIIAFAKRIGAKKIGIATCIGLIEETRVFVRVLAAKGLDSYSVLCKVGSLDKTEIGVPPEYKVQQGCHESLCNPILQARLLNQAGTDLNIIVGLCVGHDSLFIKHSNAPVTTLITKDRVLGHNPAAALYTSGFYYKRLLQEEKE</sequence>
<dbReference type="Proteomes" id="UP000192738">
    <property type="component" value="Unassembled WGS sequence"/>
</dbReference>
<evidence type="ECO:0000313" key="2">
    <source>
        <dbReference type="Proteomes" id="UP000192738"/>
    </source>
</evidence>
<gene>
    <name evidence="1" type="ORF">SAMN04488500_10157</name>
</gene>
<evidence type="ECO:0000313" key="1">
    <source>
        <dbReference type="EMBL" id="SMC31911.1"/>
    </source>
</evidence>